<dbReference type="KEGG" id="dmp:FAK_15520"/>
<evidence type="ECO:0000256" key="1">
    <source>
        <dbReference type="SAM" id="Coils"/>
    </source>
</evidence>
<evidence type="ECO:0000313" key="4">
    <source>
        <dbReference type="Proteomes" id="UP001366166"/>
    </source>
</evidence>
<reference evidence="4" key="1">
    <citation type="journal article" date="2023" name="Arch. Microbiol.">
        <title>Desulfoferula mesophilus gen. nov. sp. nov., a mesophilic sulfate-reducing bacterium isolated from a brackish lake sediment.</title>
        <authorList>
            <person name="Watanabe T."/>
            <person name="Yabe T."/>
            <person name="Tsuji J.M."/>
            <person name="Fukui M."/>
        </authorList>
    </citation>
    <scope>NUCLEOTIDE SEQUENCE [LARGE SCALE GENOMIC DNA]</scope>
    <source>
        <strain evidence="4">12FAK</strain>
    </source>
</reference>
<sequence length="681" mass="75865">MENRLAQQKSPYLLQHAHNPVAWQPWDRQALELAKAEDKPIFLSIGYATCHWCHVMAHESFEDPEVAELLNREYVPIKVDREERPDLDGVYMAVCQTLTGRGGWPLSVWLTPDGKPFYAGTYFPKTTRQGMPGFIPVLQELARRWKSPERVKMLSASQEIIKALKGAAQGQGGNLGLKTLQQAHEGLAGIYDSRFGGFGQAPKFPSPHHLTFLLRWHLRAPQDQALAMVEKTLTEMWRGGMFDQVGGGFHRYSVDARWLVPHFEKMLYDQAMLTMAYVETHQLTGEAEHARAAREVLDYVLRDMTAPEGGFYSAEDADSEGEEGLFYVWTPAQVREVLGPELGERFCRVYNISEAGNFEHGRSIAHLALGWDELAQAEGVAVEALRQEMAEARAKLFAAREKRVHPLKDDKVITSWNGLMIAALAQAGAALGESAYLEAARRAAAFVEQYLVGTDGRLARRWRQGHLTGPGYLDDYALYIWGLLELHQAGQDPRHLERALELTELAGRLFWDDEGGGYFYTPADGEALIFRDKEIYDGALPSGNSVMAGNLLRLGRLVARPELEDRAEDLLNAFAGTVERMPMGYTQLMNALDFAQGHTQEVVVVGRAGEPDTKAMLEKFHTSFGPRRVILFRPVGQDEPLVESLAPYSAAMEMVGGAATAYVCANYACLAPVNDPADLEL</sequence>
<accession>A0AAU9EKG6</accession>
<dbReference type="Proteomes" id="UP001366166">
    <property type="component" value="Chromosome"/>
</dbReference>
<dbReference type="InterPro" id="IPR036249">
    <property type="entry name" value="Thioredoxin-like_sf"/>
</dbReference>
<feature type="coiled-coil region" evidence="1">
    <location>
        <begin position="375"/>
        <end position="402"/>
    </location>
</feature>
<organism evidence="3 4">
    <name type="scientific">Desulfoferula mesophila</name>
    <dbReference type="NCBI Taxonomy" id="3058419"/>
    <lineage>
        <taxon>Bacteria</taxon>
        <taxon>Pseudomonadati</taxon>
        <taxon>Thermodesulfobacteriota</taxon>
        <taxon>Desulfarculia</taxon>
        <taxon>Desulfarculales</taxon>
        <taxon>Desulfarculaceae</taxon>
        <taxon>Desulfoferula</taxon>
    </lineage>
</organism>
<dbReference type="EMBL" id="AP028679">
    <property type="protein sequence ID" value="BEQ14486.1"/>
    <property type="molecule type" value="Genomic_DNA"/>
</dbReference>
<dbReference type="PIRSF" id="PIRSF006402">
    <property type="entry name" value="UCP006402_thioredoxin"/>
    <property type="match status" value="1"/>
</dbReference>
<protein>
    <submittedName>
        <fullName evidence="3">Thioredoxin domain-containing protein</fullName>
    </submittedName>
</protein>
<dbReference type="SUPFAM" id="SSF52833">
    <property type="entry name" value="Thioredoxin-like"/>
    <property type="match status" value="1"/>
</dbReference>
<dbReference type="PANTHER" id="PTHR42899">
    <property type="entry name" value="SPERMATOGENESIS-ASSOCIATED PROTEIN 20"/>
    <property type="match status" value="1"/>
</dbReference>
<dbReference type="InterPro" id="IPR024705">
    <property type="entry name" value="Ssp411"/>
</dbReference>
<proteinExistence type="predicted"/>
<dbReference type="Pfam" id="PF03190">
    <property type="entry name" value="Thioredox_DsbH"/>
    <property type="match status" value="1"/>
</dbReference>
<dbReference type="InterPro" id="IPR004879">
    <property type="entry name" value="Ssp411-like_TRX"/>
</dbReference>
<dbReference type="CDD" id="cd02955">
    <property type="entry name" value="SSP411"/>
    <property type="match status" value="1"/>
</dbReference>
<dbReference type="InterPro" id="IPR012341">
    <property type="entry name" value="6hp_glycosidase-like_sf"/>
</dbReference>
<dbReference type="PANTHER" id="PTHR42899:SF1">
    <property type="entry name" value="SPERMATOGENESIS-ASSOCIATED PROTEIN 20"/>
    <property type="match status" value="1"/>
</dbReference>
<dbReference type="Gene3D" id="1.50.10.10">
    <property type="match status" value="2"/>
</dbReference>
<keyword evidence="1" id="KW-0175">Coiled coil</keyword>
<name>A0AAU9EKG6_9BACT</name>
<dbReference type="SUPFAM" id="SSF48208">
    <property type="entry name" value="Six-hairpin glycosidases"/>
    <property type="match status" value="1"/>
</dbReference>
<feature type="domain" description="Spermatogenesis-associated protein 20-like TRX" evidence="2">
    <location>
        <begin position="2"/>
        <end position="164"/>
    </location>
</feature>
<dbReference type="AlphaFoldDB" id="A0AAU9EKG6"/>
<dbReference type="Gene3D" id="3.40.30.10">
    <property type="entry name" value="Glutaredoxin"/>
    <property type="match status" value="1"/>
</dbReference>
<evidence type="ECO:0000313" key="3">
    <source>
        <dbReference type="EMBL" id="BEQ14486.1"/>
    </source>
</evidence>
<dbReference type="InterPro" id="IPR008928">
    <property type="entry name" value="6-hairpin_glycosidase_sf"/>
</dbReference>
<evidence type="ECO:0000259" key="2">
    <source>
        <dbReference type="Pfam" id="PF03190"/>
    </source>
</evidence>
<dbReference type="RefSeq" id="WP_338606191.1">
    <property type="nucleotide sequence ID" value="NZ_AP028679.1"/>
</dbReference>
<gene>
    <name evidence="3" type="ORF">FAK_15520</name>
</gene>
<keyword evidence="4" id="KW-1185">Reference proteome</keyword>
<dbReference type="GO" id="GO:0005975">
    <property type="term" value="P:carbohydrate metabolic process"/>
    <property type="evidence" value="ECO:0007669"/>
    <property type="project" value="InterPro"/>
</dbReference>